<dbReference type="EMBL" id="QFRA01000003">
    <property type="protein sequence ID" value="PZR06093.1"/>
    <property type="molecule type" value="Genomic_DNA"/>
</dbReference>
<comment type="similarity">
    <text evidence="1">Belongs to the peptidase S1 family.</text>
</comment>
<evidence type="ECO:0000313" key="8">
    <source>
        <dbReference type="EMBL" id="PZR06093.1"/>
    </source>
</evidence>
<evidence type="ECO:0000313" key="9">
    <source>
        <dbReference type="Proteomes" id="UP000249432"/>
    </source>
</evidence>
<feature type="chain" id="PRO_5016066728" evidence="7">
    <location>
        <begin position="31"/>
        <end position="309"/>
    </location>
</feature>
<evidence type="ECO:0000256" key="6">
    <source>
        <dbReference type="SAM" id="MobiDB-lite"/>
    </source>
</evidence>
<evidence type="ECO:0000256" key="5">
    <source>
        <dbReference type="ARBA" id="ARBA00023157"/>
    </source>
</evidence>
<keyword evidence="4" id="KW-0720">Serine protease</keyword>
<evidence type="ECO:0000256" key="3">
    <source>
        <dbReference type="ARBA" id="ARBA00022801"/>
    </source>
</evidence>
<feature type="region of interest" description="Disordered" evidence="6">
    <location>
        <begin position="31"/>
        <end position="71"/>
    </location>
</feature>
<organism evidence="8 9">
    <name type="scientific">Corynebacterium kroppenstedtii</name>
    <dbReference type="NCBI Taxonomy" id="161879"/>
    <lineage>
        <taxon>Bacteria</taxon>
        <taxon>Bacillati</taxon>
        <taxon>Actinomycetota</taxon>
        <taxon>Actinomycetes</taxon>
        <taxon>Mycobacteriales</taxon>
        <taxon>Corynebacteriaceae</taxon>
        <taxon>Corynebacterium</taxon>
    </lineage>
</organism>
<evidence type="ECO:0000256" key="1">
    <source>
        <dbReference type="ARBA" id="ARBA00007664"/>
    </source>
</evidence>
<proteinExistence type="inferred from homology"/>
<dbReference type="AlphaFoldDB" id="A0A2W5SZU4"/>
<dbReference type="GO" id="GO:0004252">
    <property type="term" value="F:serine-type endopeptidase activity"/>
    <property type="evidence" value="ECO:0007669"/>
    <property type="project" value="InterPro"/>
</dbReference>
<feature type="compositionally biased region" description="Polar residues" evidence="6">
    <location>
        <begin position="48"/>
        <end position="71"/>
    </location>
</feature>
<keyword evidence="2" id="KW-0645">Protease</keyword>
<accession>A0A2W5SZU4</accession>
<sequence>MSLVNSVSRAGLTVLASAALCVGVGEVAHASDAPTDTPADNPAASESPIINDTESDAAATTSDVAPSTESSTEYGVFDDIVAQTGMAGQHRIQGVYFPSPPAPVEAVELAKQGISLYGPGTPVFVGNAICTVTAAGHDSNGRAMVITAGHCGPVGSPVTSMDSQDVGVSGTVVRTSENPKYSVIELKDNARVTSSYGQVTADGIGGGGVVPGVQLCKNGISTGWTCGQAWEAPADSHYLTQVCATHGDSGAPVLLGSRIVGLVEGSPGPISCRFPVQGSLFSPTNVIDMQAVLDSLNATAGPGNGFRLG</sequence>
<dbReference type="GO" id="GO:0006508">
    <property type="term" value="P:proteolysis"/>
    <property type="evidence" value="ECO:0007669"/>
    <property type="project" value="UniProtKB-KW"/>
</dbReference>
<keyword evidence="5" id="KW-1015">Disulfide bond</keyword>
<dbReference type="SUPFAM" id="SSF50494">
    <property type="entry name" value="Trypsin-like serine proteases"/>
    <property type="match status" value="1"/>
</dbReference>
<dbReference type="InterPro" id="IPR043504">
    <property type="entry name" value="Peptidase_S1_PA_chymotrypsin"/>
</dbReference>
<reference evidence="8 9" key="1">
    <citation type="submission" date="2017-08" db="EMBL/GenBank/DDBJ databases">
        <title>Infants hospitalized years apart are colonized by the same room-sourced microbial strains.</title>
        <authorList>
            <person name="Brooks B."/>
            <person name="Olm M.R."/>
            <person name="Firek B.A."/>
            <person name="Baker R."/>
            <person name="Thomas B.C."/>
            <person name="Morowitz M.J."/>
            <person name="Banfield J.F."/>
        </authorList>
    </citation>
    <scope>NUCLEOTIDE SEQUENCE [LARGE SCALE GENOMIC DNA]</scope>
    <source>
        <strain evidence="8">S2_003_000_R1_3</strain>
    </source>
</reference>
<dbReference type="InterPro" id="IPR009003">
    <property type="entry name" value="Peptidase_S1_PA"/>
</dbReference>
<dbReference type="Proteomes" id="UP000249432">
    <property type="component" value="Unassembled WGS sequence"/>
</dbReference>
<dbReference type="RefSeq" id="WP_303734122.1">
    <property type="nucleotide sequence ID" value="NZ_CAKZHK010000007.1"/>
</dbReference>
<protein>
    <submittedName>
        <fullName evidence="8">Trypsin</fullName>
    </submittedName>
</protein>
<dbReference type="PRINTS" id="PR00861">
    <property type="entry name" value="ALYTICPTASE"/>
</dbReference>
<gene>
    <name evidence="8" type="ORF">DI525_01945</name>
</gene>
<evidence type="ECO:0000256" key="7">
    <source>
        <dbReference type="SAM" id="SignalP"/>
    </source>
</evidence>
<keyword evidence="3" id="KW-0378">Hydrolase</keyword>
<feature type="compositionally biased region" description="Low complexity" evidence="6">
    <location>
        <begin position="31"/>
        <end position="45"/>
    </location>
</feature>
<feature type="signal peptide" evidence="7">
    <location>
        <begin position="1"/>
        <end position="30"/>
    </location>
</feature>
<name>A0A2W5SZU4_9CORY</name>
<dbReference type="InterPro" id="IPR001316">
    <property type="entry name" value="Pept_S1A_streptogrisin"/>
</dbReference>
<dbReference type="Gene3D" id="2.40.10.10">
    <property type="entry name" value="Trypsin-like serine proteases"/>
    <property type="match status" value="2"/>
</dbReference>
<comment type="caution">
    <text evidence="8">The sequence shown here is derived from an EMBL/GenBank/DDBJ whole genome shotgun (WGS) entry which is preliminary data.</text>
</comment>
<evidence type="ECO:0000256" key="2">
    <source>
        <dbReference type="ARBA" id="ARBA00022670"/>
    </source>
</evidence>
<evidence type="ECO:0000256" key="4">
    <source>
        <dbReference type="ARBA" id="ARBA00022825"/>
    </source>
</evidence>
<keyword evidence="7" id="KW-0732">Signal</keyword>